<protein>
    <submittedName>
        <fullName evidence="2">Uncharacterized protein</fullName>
    </submittedName>
</protein>
<feature type="region of interest" description="Disordered" evidence="1">
    <location>
        <begin position="123"/>
        <end position="143"/>
    </location>
</feature>
<reference evidence="2" key="1">
    <citation type="submission" date="2015-04" db="UniProtKB">
        <authorList>
            <consortium name="EnsemblPlants"/>
        </authorList>
    </citation>
    <scope>IDENTIFICATION</scope>
</reference>
<keyword evidence="3" id="KW-1185">Reference proteome</keyword>
<reference evidence="2" key="2">
    <citation type="submission" date="2018-05" db="EMBL/GenBank/DDBJ databases">
        <title>OmerRS3 (Oryza meridionalis Reference Sequence Version 3).</title>
        <authorList>
            <person name="Zhang J."/>
            <person name="Kudrna D."/>
            <person name="Lee S."/>
            <person name="Talag J."/>
            <person name="Welchert J."/>
            <person name="Wing R.A."/>
        </authorList>
    </citation>
    <scope>NUCLEOTIDE SEQUENCE [LARGE SCALE GENOMIC DNA]</scope>
    <source>
        <strain evidence="2">cv. OR44</strain>
    </source>
</reference>
<evidence type="ECO:0000313" key="3">
    <source>
        <dbReference type="Proteomes" id="UP000008021"/>
    </source>
</evidence>
<dbReference type="Gramene" id="OMERI01G05190.1">
    <property type="protein sequence ID" value="OMERI01G05190.1"/>
    <property type="gene ID" value="OMERI01G05190"/>
</dbReference>
<sequence length="143" mass="17308">MVSAVLAGRIQLWRWHRRLTLANSPEVAAAVIPMGGSVGDFFGEWIRRFSTPSFSPPAPKLLPRWQRWHRRSLEQIQWRWWQRRFRWADLAVLYPLPLHPKLLPWIWRRRRLLPWIQRRRQRQRHPRADPAEGICPPPPKSPR</sequence>
<organism evidence="2">
    <name type="scientific">Oryza meridionalis</name>
    <dbReference type="NCBI Taxonomy" id="40149"/>
    <lineage>
        <taxon>Eukaryota</taxon>
        <taxon>Viridiplantae</taxon>
        <taxon>Streptophyta</taxon>
        <taxon>Embryophyta</taxon>
        <taxon>Tracheophyta</taxon>
        <taxon>Spermatophyta</taxon>
        <taxon>Magnoliopsida</taxon>
        <taxon>Liliopsida</taxon>
        <taxon>Poales</taxon>
        <taxon>Poaceae</taxon>
        <taxon>BOP clade</taxon>
        <taxon>Oryzoideae</taxon>
        <taxon>Oryzeae</taxon>
        <taxon>Oryzinae</taxon>
        <taxon>Oryza</taxon>
    </lineage>
</organism>
<name>A0A0E0BY28_9ORYZ</name>
<dbReference type="Proteomes" id="UP000008021">
    <property type="component" value="Chromosome 1"/>
</dbReference>
<accession>A0A0E0BY28</accession>
<proteinExistence type="predicted"/>
<dbReference type="AlphaFoldDB" id="A0A0E0BY28"/>
<dbReference type="EnsemblPlants" id="OMERI01G05190.1">
    <property type="protein sequence ID" value="OMERI01G05190.1"/>
    <property type="gene ID" value="OMERI01G05190"/>
</dbReference>
<dbReference type="HOGENOM" id="CLU_1809265_0_0_1"/>
<evidence type="ECO:0000313" key="2">
    <source>
        <dbReference type="EnsemblPlants" id="OMERI01G05190.1"/>
    </source>
</evidence>
<evidence type="ECO:0000256" key="1">
    <source>
        <dbReference type="SAM" id="MobiDB-lite"/>
    </source>
</evidence>